<feature type="transmembrane region" description="Helical" evidence="5">
    <location>
        <begin position="80"/>
        <end position="100"/>
    </location>
</feature>
<dbReference type="PANTHER" id="PTHR43394:SF1">
    <property type="entry name" value="ATP-BINDING CASSETTE SUB-FAMILY B MEMBER 10, MITOCHONDRIAL"/>
    <property type="match status" value="1"/>
</dbReference>
<sequence>MSRIGTLAKARHEPAASGSFFGYVWATLAGLLVPVLVVLVGLIAVLLNSGGLTSGVVRLGTHCWVPVSEAFASQSPLVQLFELVGISLLVSTVFSLAIWLHRLSADARARSITKSLHQQILKQSLRRAEVEGAAAQAVQANHLIGEHLPQLQRGLSLWYRAVPRSVITLVGCVALALLVNVWLAMVAVVSGVLIARLVRQLRRNDDSDRIRWEVPRARARMAELVGQAPLHARLQSEGLSDQAFASELESLYRRIEDEDHRLARIWPLLFLAISASIAVLVSGLAVNVDAGLSLPSALVIGLALGATVAAAGRLMSLSNQLTVSSEASNSIYHYLQRSGDAAPSEQRVGLAKLRESVDIQDVTLGDITGDAILRHLSLKFTPGSLVAMLGTDSVATQALLELLMGFGMPNEGRITIDGINLRDIHPQALAKNVMWIGPDGPIYDGTIEENLRGNDTSINNGDMVKALEEVDVYERLFRLPEGLNTVVSASDAMLGIETTYAVGVARALLHKPSIVLAAEPPPPAEHLSDDRCLAALRRLQQSGSLVIILPRRLQTLRSADRVVLLNGPRLVGEGKHAELLSESDLYRHLNYLLFNPYRHNK</sequence>
<dbReference type="InterPro" id="IPR039421">
    <property type="entry name" value="Type_1_exporter"/>
</dbReference>
<feature type="transmembrane region" description="Helical" evidence="5">
    <location>
        <begin position="20"/>
        <end position="47"/>
    </location>
</feature>
<dbReference type="PROSITE" id="PS50893">
    <property type="entry name" value="ABC_TRANSPORTER_2"/>
    <property type="match status" value="1"/>
</dbReference>
<dbReference type="GO" id="GO:0016887">
    <property type="term" value="F:ATP hydrolysis activity"/>
    <property type="evidence" value="ECO:0007669"/>
    <property type="project" value="InterPro"/>
</dbReference>
<evidence type="ECO:0000313" key="8">
    <source>
        <dbReference type="Proteomes" id="UP000316598"/>
    </source>
</evidence>
<evidence type="ECO:0000259" key="6">
    <source>
        <dbReference type="PROSITE" id="PS50893"/>
    </source>
</evidence>
<dbReference type="Proteomes" id="UP000316598">
    <property type="component" value="Unassembled WGS sequence"/>
</dbReference>
<evidence type="ECO:0000256" key="1">
    <source>
        <dbReference type="ARBA" id="ARBA00004651"/>
    </source>
</evidence>
<evidence type="ECO:0000256" key="3">
    <source>
        <dbReference type="ARBA" id="ARBA00022989"/>
    </source>
</evidence>
<keyword evidence="8" id="KW-1185">Reference proteome</keyword>
<accession>A0A5C5WED2</accession>
<evidence type="ECO:0000256" key="4">
    <source>
        <dbReference type="ARBA" id="ARBA00023136"/>
    </source>
</evidence>
<feature type="transmembrane region" description="Helical" evidence="5">
    <location>
        <begin position="265"/>
        <end position="286"/>
    </location>
</feature>
<keyword evidence="2 5" id="KW-0812">Transmembrane</keyword>
<dbReference type="InterPro" id="IPR027417">
    <property type="entry name" value="P-loop_NTPase"/>
</dbReference>
<feature type="domain" description="ABC transporter" evidence="6">
    <location>
        <begin position="357"/>
        <end position="592"/>
    </location>
</feature>
<dbReference type="OrthoDB" id="1640806at2"/>
<dbReference type="PANTHER" id="PTHR43394">
    <property type="entry name" value="ATP-DEPENDENT PERMEASE MDL1, MITOCHONDRIAL"/>
    <property type="match status" value="1"/>
</dbReference>
<dbReference type="InterPro" id="IPR036640">
    <property type="entry name" value="ABC1_TM_sf"/>
</dbReference>
<dbReference type="Pfam" id="PF00005">
    <property type="entry name" value="ABC_tran"/>
    <property type="match status" value="1"/>
</dbReference>
<comment type="caution">
    <text evidence="7">The sequence shown here is derived from an EMBL/GenBank/DDBJ whole genome shotgun (WGS) entry which is preliminary data.</text>
</comment>
<gene>
    <name evidence="7" type="ORF">Pla22_43700</name>
</gene>
<keyword evidence="4 5" id="KW-0472">Membrane</keyword>
<feature type="transmembrane region" description="Helical" evidence="5">
    <location>
        <begin position="292"/>
        <end position="311"/>
    </location>
</feature>
<evidence type="ECO:0000256" key="2">
    <source>
        <dbReference type="ARBA" id="ARBA00022692"/>
    </source>
</evidence>
<evidence type="ECO:0000313" key="7">
    <source>
        <dbReference type="EMBL" id="TWT49178.1"/>
    </source>
</evidence>
<proteinExistence type="predicted"/>
<dbReference type="SUPFAM" id="SSF90123">
    <property type="entry name" value="ABC transporter transmembrane region"/>
    <property type="match status" value="1"/>
</dbReference>
<dbReference type="AlphaFoldDB" id="A0A5C5WED2"/>
<keyword evidence="3 5" id="KW-1133">Transmembrane helix</keyword>
<dbReference type="InterPro" id="IPR003439">
    <property type="entry name" value="ABC_transporter-like_ATP-bd"/>
</dbReference>
<protein>
    <submittedName>
        <fullName evidence="7">Putative ABC transporter ATP-binding protein</fullName>
    </submittedName>
</protein>
<evidence type="ECO:0000256" key="5">
    <source>
        <dbReference type="SAM" id="Phobius"/>
    </source>
</evidence>
<keyword evidence="7" id="KW-0067">ATP-binding</keyword>
<organism evidence="7 8">
    <name type="scientific">Rubripirellula amarantea</name>
    <dbReference type="NCBI Taxonomy" id="2527999"/>
    <lineage>
        <taxon>Bacteria</taxon>
        <taxon>Pseudomonadati</taxon>
        <taxon>Planctomycetota</taxon>
        <taxon>Planctomycetia</taxon>
        <taxon>Pirellulales</taxon>
        <taxon>Pirellulaceae</taxon>
        <taxon>Rubripirellula</taxon>
    </lineage>
</organism>
<name>A0A5C5WED2_9BACT</name>
<dbReference type="GO" id="GO:0015421">
    <property type="term" value="F:ABC-type oligopeptide transporter activity"/>
    <property type="evidence" value="ECO:0007669"/>
    <property type="project" value="TreeGrafter"/>
</dbReference>
<reference evidence="7 8" key="1">
    <citation type="submission" date="2019-02" db="EMBL/GenBank/DDBJ databases">
        <title>Deep-cultivation of Planctomycetes and their phenomic and genomic characterization uncovers novel biology.</title>
        <authorList>
            <person name="Wiegand S."/>
            <person name="Jogler M."/>
            <person name="Boedeker C."/>
            <person name="Pinto D."/>
            <person name="Vollmers J."/>
            <person name="Rivas-Marin E."/>
            <person name="Kohn T."/>
            <person name="Peeters S.H."/>
            <person name="Heuer A."/>
            <person name="Rast P."/>
            <person name="Oberbeckmann S."/>
            <person name="Bunk B."/>
            <person name="Jeske O."/>
            <person name="Meyerdierks A."/>
            <person name="Storesund J.E."/>
            <person name="Kallscheuer N."/>
            <person name="Luecker S."/>
            <person name="Lage O.M."/>
            <person name="Pohl T."/>
            <person name="Merkel B.J."/>
            <person name="Hornburger P."/>
            <person name="Mueller R.-W."/>
            <person name="Bruemmer F."/>
            <person name="Labrenz M."/>
            <person name="Spormann A.M."/>
            <person name="Op Den Camp H."/>
            <person name="Overmann J."/>
            <person name="Amann R."/>
            <person name="Jetten M.S.M."/>
            <person name="Mascher T."/>
            <person name="Medema M.H."/>
            <person name="Devos D.P."/>
            <person name="Kaster A.-K."/>
            <person name="Ovreas L."/>
            <person name="Rohde M."/>
            <person name="Galperin M.Y."/>
            <person name="Jogler C."/>
        </authorList>
    </citation>
    <scope>NUCLEOTIDE SEQUENCE [LARGE SCALE GENOMIC DNA]</scope>
    <source>
        <strain evidence="7 8">Pla22</strain>
    </source>
</reference>
<dbReference type="RefSeq" id="WP_146516733.1">
    <property type="nucleotide sequence ID" value="NZ_SJPI01000003.1"/>
</dbReference>
<dbReference type="Gene3D" id="1.20.1560.10">
    <property type="entry name" value="ABC transporter type 1, transmembrane domain"/>
    <property type="match status" value="1"/>
</dbReference>
<dbReference type="GO" id="GO:0005524">
    <property type="term" value="F:ATP binding"/>
    <property type="evidence" value="ECO:0007669"/>
    <property type="project" value="UniProtKB-KW"/>
</dbReference>
<comment type="subcellular location">
    <subcellularLocation>
        <location evidence="1">Cell membrane</location>
        <topology evidence="1">Multi-pass membrane protein</topology>
    </subcellularLocation>
</comment>
<dbReference type="GO" id="GO:0005886">
    <property type="term" value="C:plasma membrane"/>
    <property type="evidence" value="ECO:0007669"/>
    <property type="project" value="UniProtKB-SubCell"/>
</dbReference>
<dbReference type="SUPFAM" id="SSF52540">
    <property type="entry name" value="P-loop containing nucleoside triphosphate hydrolases"/>
    <property type="match status" value="1"/>
</dbReference>
<dbReference type="EMBL" id="SJPI01000003">
    <property type="protein sequence ID" value="TWT49178.1"/>
    <property type="molecule type" value="Genomic_DNA"/>
</dbReference>
<dbReference type="Gene3D" id="3.40.50.300">
    <property type="entry name" value="P-loop containing nucleotide triphosphate hydrolases"/>
    <property type="match status" value="1"/>
</dbReference>
<keyword evidence="7" id="KW-0547">Nucleotide-binding</keyword>